<organism evidence="1 2">
    <name type="scientific">Venturia nashicola</name>
    <dbReference type="NCBI Taxonomy" id="86259"/>
    <lineage>
        <taxon>Eukaryota</taxon>
        <taxon>Fungi</taxon>
        <taxon>Dikarya</taxon>
        <taxon>Ascomycota</taxon>
        <taxon>Pezizomycotina</taxon>
        <taxon>Dothideomycetes</taxon>
        <taxon>Pleosporomycetidae</taxon>
        <taxon>Venturiales</taxon>
        <taxon>Venturiaceae</taxon>
        <taxon>Venturia</taxon>
    </lineage>
</organism>
<dbReference type="Proteomes" id="UP000298493">
    <property type="component" value="Unassembled WGS sequence"/>
</dbReference>
<reference evidence="1 2" key="1">
    <citation type="submission" date="2019-04" db="EMBL/GenBank/DDBJ databases">
        <title>High contiguity whole genome sequence and gene annotation resource for two Venturia nashicola isolates.</title>
        <authorList>
            <person name="Prokchorchik M."/>
            <person name="Won K."/>
            <person name="Lee Y."/>
            <person name="Choi E.D."/>
            <person name="Segonzac C."/>
            <person name="Sohn K.H."/>
        </authorList>
    </citation>
    <scope>NUCLEOTIDE SEQUENCE [LARGE SCALE GENOMIC DNA]</scope>
    <source>
        <strain evidence="1 2">PRI2</strain>
    </source>
</reference>
<dbReference type="EMBL" id="SNSC02000015">
    <property type="protein sequence ID" value="TID18032.1"/>
    <property type="molecule type" value="Genomic_DNA"/>
</dbReference>
<evidence type="ECO:0000313" key="2">
    <source>
        <dbReference type="Proteomes" id="UP000298493"/>
    </source>
</evidence>
<gene>
    <name evidence="1" type="ORF">E6O75_ATG10677</name>
</gene>
<proteinExistence type="predicted"/>
<keyword evidence="2" id="KW-1185">Reference proteome</keyword>
<name>A0A4Z1NX54_9PEZI</name>
<dbReference type="AlphaFoldDB" id="A0A4Z1NX54"/>
<comment type="caution">
    <text evidence="1">The sequence shown here is derived from an EMBL/GenBank/DDBJ whole genome shotgun (WGS) entry which is preliminary data.</text>
</comment>
<sequence>MRGAFGLDFCAVMLKVAEPVVDFKGSKRPSHAQLKQCNRTDGIAKLIMCGTGVCGSRPRVCDLRHWRCSLVVSLTSLEEPMVGRPAPCRASIRVLKRDSRAEGVEGWAVGGVRDAKFEMPSSRCQVRDAKSEMPSPRCQVRDARMWLAPSPHLSS</sequence>
<protein>
    <submittedName>
        <fullName evidence="1">Uncharacterized protein</fullName>
    </submittedName>
</protein>
<evidence type="ECO:0000313" key="1">
    <source>
        <dbReference type="EMBL" id="TID18032.1"/>
    </source>
</evidence>
<accession>A0A4Z1NX54</accession>